<evidence type="ECO:0000256" key="2">
    <source>
        <dbReference type="ARBA" id="ARBA00023136"/>
    </source>
</evidence>
<keyword evidence="3" id="KW-0732">Signal</keyword>
<reference evidence="5 6" key="1">
    <citation type="submission" date="2015-08" db="EMBL/GenBank/DDBJ databases">
        <title>Draft genome sequence of cellulolytic and xylanolytic Paenibacillus sp. A59, isolated from a decaying forest soil from Patagonia, Argentina.</title>
        <authorList>
            <person name="Ghio S."/>
            <person name="Caceres A.M."/>
            <person name="Talia P."/>
            <person name="Grasso D."/>
            <person name="Campos E."/>
        </authorList>
    </citation>
    <scope>NUCLEOTIDE SEQUENCE [LARGE SCALE GENOMIC DNA]</scope>
    <source>
        <strain evidence="5 6">A59</strain>
    </source>
</reference>
<evidence type="ECO:0000259" key="4">
    <source>
        <dbReference type="Pfam" id="PF00144"/>
    </source>
</evidence>
<accession>A0A0M9BRX9</accession>
<dbReference type="InterPro" id="IPR050491">
    <property type="entry name" value="AmpC-like"/>
</dbReference>
<keyword evidence="6" id="KW-1185">Reference proteome</keyword>
<dbReference type="OrthoDB" id="9797709at2"/>
<dbReference type="AlphaFoldDB" id="A0A0M9BRX9"/>
<dbReference type="Pfam" id="PF00144">
    <property type="entry name" value="Beta-lactamase"/>
    <property type="match status" value="1"/>
</dbReference>
<dbReference type="InterPro" id="IPR001466">
    <property type="entry name" value="Beta-lactam-related"/>
</dbReference>
<evidence type="ECO:0000313" key="5">
    <source>
        <dbReference type="EMBL" id="KOY17930.1"/>
    </source>
</evidence>
<gene>
    <name evidence="5" type="ORF">AMS66_03015</name>
</gene>
<dbReference type="EMBL" id="LITU01000029">
    <property type="protein sequence ID" value="KOY17930.1"/>
    <property type="molecule type" value="Genomic_DNA"/>
</dbReference>
<protein>
    <submittedName>
        <fullName evidence="5">Beta-lactamase</fullName>
    </submittedName>
</protein>
<sequence length="683" mass="75213">MKKLISMLCTAVLVVTPMTHAMAESNKGSTIEVQANKMATEMVQKYGVTGLQYAIMDEGKIILSDSVGFHDKASQTPVDKDTMFGIGSVSKMVVTAATMMLVDSGKVDLDQPLTSYIKDFEMADARYTKITPRMLMNHSSGLYGTHYGNSMLFDDTDTRNHDELLLKLKSEQLKSNPGAYSVYCNDGFQLLEILVERVSGLSYSEFIAKFISDPLELEGTKTPLDSFDRKQLSETYWPTIETKLPVENANIIGAGGIYSTAEELSRFAEMLIGNRPDILSKSAAKSMQNHEYRQGIWVPEERNNFNYGLGWDAVALAPFSDYGITALSKGGDTMLYHASLITIPEHDISMAVLSSGGSSIYNQMFASKVLLEVLEDQGIIDEIEPDQTFSPPVQVKMPTDLTAYSGLYGTVGTTLNIEVKNGEIALPAMQGGLIPEQNYVYTGEGQFTSSDGSVKVSFEKESNDKVYFKVQANITLPGLGQTVMNTYDYQKLDNNSLDPATKEKWKARNGSKYYALDEKITSIFYLMPTMLIKNLSVDAENGYANGTRVVDQYNAENVVQIPVMNGRDAFDLHFRTKNETEYLIQDGQEYIAEDAISPIFGGKTGITTIPSNGQARWYAIDSHSANKSLIVDSPESGGYAVYNDKGEVVQFSIATNQQSTLLPEGGFIVFGGEAGDIFKIQLK</sequence>
<dbReference type="PANTHER" id="PTHR46825">
    <property type="entry name" value="D-ALANYL-D-ALANINE-CARBOXYPEPTIDASE/ENDOPEPTIDASE AMPH"/>
    <property type="match status" value="1"/>
</dbReference>
<dbReference type="SUPFAM" id="SSF56601">
    <property type="entry name" value="beta-lactamase/transpeptidase-like"/>
    <property type="match status" value="1"/>
</dbReference>
<dbReference type="PANTHER" id="PTHR46825:SF11">
    <property type="entry name" value="PENICILLIN-BINDING PROTEIN 4"/>
    <property type="match status" value="1"/>
</dbReference>
<name>A0A0M9BRX9_9BACL</name>
<evidence type="ECO:0000256" key="3">
    <source>
        <dbReference type="SAM" id="SignalP"/>
    </source>
</evidence>
<feature type="domain" description="Beta-lactamase-related" evidence="4">
    <location>
        <begin position="37"/>
        <end position="358"/>
    </location>
</feature>
<organism evidence="5 6">
    <name type="scientific">Paenibacillus xylanivorans</name>
    <dbReference type="NCBI Taxonomy" id="1705561"/>
    <lineage>
        <taxon>Bacteria</taxon>
        <taxon>Bacillati</taxon>
        <taxon>Bacillota</taxon>
        <taxon>Bacilli</taxon>
        <taxon>Bacillales</taxon>
        <taxon>Paenibacillaceae</taxon>
        <taxon>Paenibacillus</taxon>
    </lineage>
</organism>
<comment type="subcellular location">
    <subcellularLocation>
        <location evidence="1">Membrane</location>
    </subcellularLocation>
</comment>
<dbReference type="Gene3D" id="3.40.710.10">
    <property type="entry name" value="DD-peptidase/beta-lactamase superfamily"/>
    <property type="match status" value="1"/>
</dbReference>
<dbReference type="GO" id="GO:0016020">
    <property type="term" value="C:membrane"/>
    <property type="evidence" value="ECO:0007669"/>
    <property type="project" value="UniProtKB-SubCell"/>
</dbReference>
<proteinExistence type="predicted"/>
<dbReference type="Proteomes" id="UP000037688">
    <property type="component" value="Unassembled WGS sequence"/>
</dbReference>
<dbReference type="RefSeq" id="WP_053779382.1">
    <property type="nucleotide sequence ID" value="NZ_LITU01000029.1"/>
</dbReference>
<dbReference type="InterPro" id="IPR012338">
    <property type="entry name" value="Beta-lactam/transpept-like"/>
</dbReference>
<feature type="signal peptide" evidence="3">
    <location>
        <begin position="1"/>
        <end position="23"/>
    </location>
</feature>
<comment type="caution">
    <text evidence="5">The sequence shown here is derived from an EMBL/GenBank/DDBJ whole genome shotgun (WGS) entry which is preliminary data.</text>
</comment>
<evidence type="ECO:0000256" key="1">
    <source>
        <dbReference type="ARBA" id="ARBA00004370"/>
    </source>
</evidence>
<keyword evidence="2" id="KW-0472">Membrane</keyword>
<dbReference type="PATRIC" id="fig|1705561.3.peg.74"/>
<feature type="chain" id="PRO_5005832412" evidence="3">
    <location>
        <begin position="24"/>
        <end position="683"/>
    </location>
</feature>
<evidence type="ECO:0000313" key="6">
    <source>
        <dbReference type="Proteomes" id="UP000037688"/>
    </source>
</evidence>